<evidence type="ECO:0000259" key="4">
    <source>
        <dbReference type="Pfam" id="PF01408"/>
    </source>
</evidence>
<dbReference type="AlphaFoldDB" id="A0A1Y5P855"/>
<keyword evidence="3" id="KW-0520">NAD</keyword>
<dbReference type="InterPro" id="IPR000683">
    <property type="entry name" value="Gfo/Idh/MocA-like_OxRdtase_N"/>
</dbReference>
<feature type="domain" description="GFO/IDH/MocA-like oxidoreductase" evidence="5">
    <location>
        <begin position="151"/>
        <end position="263"/>
    </location>
</feature>
<evidence type="ECO:0000256" key="2">
    <source>
        <dbReference type="ARBA" id="ARBA00023002"/>
    </source>
</evidence>
<dbReference type="PANTHER" id="PTHR22604:SF105">
    <property type="entry name" value="TRANS-1,2-DIHYDROBENZENE-1,2-DIOL DEHYDROGENASE"/>
    <property type="match status" value="1"/>
</dbReference>
<comment type="similarity">
    <text evidence="1">Belongs to the Gfo/Idh/MocA family.</text>
</comment>
<dbReference type="InterPro" id="IPR050984">
    <property type="entry name" value="Gfo/Idh/MocA_domain"/>
</dbReference>
<accession>A0A1Y5P855</accession>
<dbReference type="GO" id="GO:0000166">
    <property type="term" value="F:nucleotide binding"/>
    <property type="evidence" value="ECO:0007669"/>
    <property type="project" value="InterPro"/>
</dbReference>
<dbReference type="GO" id="GO:0016491">
    <property type="term" value="F:oxidoreductase activity"/>
    <property type="evidence" value="ECO:0007669"/>
    <property type="project" value="UniProtKB-KW"/>
</dbReference>
<organism evidence="6">
    <name type="scientific">uncultured Microbacterium sp</name>
    <dbReference type="NCBI Taxonomy" id="191216"/>
    <lineage>
        <taxon>Bacteria</taxon>
        <taxon>Bacillati</taxon>
        <taxon>Actinomycetota</taxon>
        <taxon>Actinomycetes</taxon>
        <taxon>Micrococcales</taxon>
        <taxon>Microbacteriaceae</taxon>
        <taxon>Microbacterium</taxon>
        <taxon>environmental samples</taxon>
    </lineage>
</organism>
<dbReference type="InterPro" id="IPR036291">
    <property type="entry name" value="NAD(P)-bd_dom_sf"/>
</dbReference>
<reference evidence="6" key="1">
    <citation type="submission" date="2016-03" db="EMBL/GenBank/DDBJ databases">
        <authorList>
            <person name="Ploux O."/>
        </authorList>
    </citation>
    <scope>NUCLEOTIDE SEQUENCE</scope>
    <source>
        <strain evidence="6">UC1</strain>
    </source>
</reference>
<protein>
    <submittedName>
        <fullName evidence="6">GFO/IDH/MocA family oxidoreductase</fullName>
    </submittedName>
</protein>
<evidence type="ECO:0000256" key="1">
    <source>
        <dbReference type="ARBA" id="ARBA00010928"/>
    </source>
</evidence>
<evidence type="ECO:0000259" key="5">
    <source>
        <dbReference type="Pfam" id="PF22725"/>
    </source>
</evidence>
<feature type="domain" description="Gfo/Idh/MocA-like oxidoreductase N-terminal" evidence="4">
    <location>
        <begin position="21"/>
        <end position="138"/>
    </location>
</feature>
<dbReference type="RefSeq" id="WP_295575285.1">
    <property type="nucleotide sequence ID" value="NZ_FLQR01000006.1"/>
</dbReference>
<keyword evidence="2" id="KW-0560">Oxidoreductase</keyword>
<dbReference type="Gene3D" id="3.40.50.720">
    <property type="entry name" value="NAD(P)-binding Rossmann-like Domain"/>
    <property type="match status" value="1"/>
</dbReference>
<dbReference type="InterPro" id="IPR055170">
    <property type="entry name" value="GFO_IDH_MocA-like_dom"/>
</dbReference>
<dbReference type="PANTHER" id="PTHR22604">
    <property type="entry name" value="OXIDOREDUCTASES"/>
    <property type="match status" value="1"/>
</dbReference>
<dbReference type="EMBL" id="FLQR01000006">
    <property type="protein sequence ID" value="SBS72108.1"/>
    <property type="molecule type" value="Genomic_DNA"/>
</dbReference>
<dbReference type="Gene3D" id="3.30.360.10">
    <property type="entry name" value="Dihydrodipicolinate Reductase, domain 2"/>
    <property type="match status" value="1"/>
</dbReference>
<evidence type="ECO:0000313" key="6">
    <source>
        <dbReference type="EMBL" id="SBS72108.1"/>
    </source>
</evidence>
<name>A0A1Y5P855_9MICO</name>
<dbReference type="SUPFAM" id="SSF51735">
    <property type="entry name" value="NAD(P)-binding Rossmann-fold domains"/>
    <property type="match status" value="1"/>
</dbReference>
<dbReference type="SUPFAM" id="SSF55347">
    <property type="entry name" value="Glyceraldehyde-3-phosphate dehydrogenase-like, C-terminal domain"/>
    <property type="match status" value="1"/>
</dbReference>
<proteinExistence type="inferred from homology"/>
<gene>
    <name evidence="6" type="ORF">MIPYR_20418</name>
</gene>
<dbReference type="Pfam" id="PF01408">
    <property type="entry name" value="GFO_IDH_MocA"/>
    <property type="match status" value="1"/>
</dbReference>
<sequence>MLPRTLPEPELFLPGRGEPSLRWGVIGAGWIAGFFADAVRAHTAQTVVAVAARRPERAEEFARAHGIHTAHATVDALIDDPFVDVVYIAAPQIDHLALGLQVIAAGKHVLIEKPLATTAADARRLTSAAQAAGVFLMEAMWSRYQPQALMIRALAAEGILGDITSVMADHGQPLADDPSHRLLVPGTGGGALLDLGIYPIQLDSMVLGDPTSITAVGSLTASGVDATSTVVLGHGVEQSTLMTSILTKTPTLATICGTDARIEIDGPFHIPTGLTLRSADLFEPPVRWTDDTGVSLMDGLAWEATALARFVGEGRAESPLHTHAETASILATIDEARRQLGAL</sequence>
<evidence type="ECO:0000256" key="3">
    <source>
        <dbReference type="ARBA" id="ARBA00023027"/>
    </source>
</evidence>
<dbReference type="Pfam" id="PF22725">
    <property type="entry name" value="GFO_IDH_MocA_C3"/>
    <property type="match status" value="1"/>
</dbReference>